<keyword evidence="1" id="KW-1133">Transmembrane helix</keyword>
<protein>
    <submittedName>
        <fullName evidence="3">Uncharacterized membrane protein</fullName>
    </submittedName>
</protein>
<dbReference type="OrthoDB" id="9807591at2"/>
<feature type="transmembrane region" description="Helical" evidence="1">
    <location>
        <begin position="28"/>
        <end position="47"/>
    </location>
</feature>
<dbReference type="RefSeq" id="WP_073162509.1">
    <property type="nucleotide sequence ID" value="NZ_FQUW01000005.1"/>
</dbReference>
<feature type="transmembrane region" description="Helical" evidence="1">
    <location>
        <begin position="93"/>
        <end position="118"/>
    </location>
</feature>
<keyword evidence="4" id="KW-1185">Reference proteome</keyword>
<gene>
    <name evidence="3" type="ORF">SAMN02745218_00187</name>
</gene>
<feature type="transmembrane region" description="Helical" evidence="1">
    <location>
        <begin position="228"/>
        <end position="249"/>
    </location>
</feature>
<dbReference type="Proteomes" id="UP000184196">
    <property type="component" value="Unassembled WGS sequence"/>
</dbReference>
<reference evidence="4" key="1">
    <citation type="submission" date="2016-11" db="EMBL/GenBank/DDBJ databases">
        <authorList>
            <person name="Varghese N."/>
            <person name="Submissions S."/>
        </authorList>
    </citation>
    <scope>NUCLEOTIDE SEQUENCE [LARGE SCALE GENOMIC DNA]</scope>
    <source>
        <strain evidence="4">DSM 11792</strain>
    </source>
</reference>
<keyword evidence="1" id="KW-0812">Transmembrane</keyword>
<feature type="transmembrane region" description="Helical" evidence="1">
    <location>
        <begin position="68"/>
        <end position="87"/>
    </location>
</feature>
<evidence type="ECO:0000313" key="3">
    <source>
        <dbReference type="EMBL" id="SHE37660.1"/>
    </source>
</evidence>
<feature type="transmembrane region" description="Helical" evidence="1">
    <location>
        <begin position="130"/>
        <end position="152"/>
    </location>
</feature>
<dbReference type="EMBL" id="FQUW01000005">
    <property type="protein sequence ID" value="SHE37660.1"/>
    <property type="molecule type" value="Genomic_DNA"/>
</dbReference>
<accession>A0A1M4SZW6</accession>
<evidence type="ECO:0000256" key="1">
    <source>
        <dbReference type="SAM" id="Phobius"/>
    </source>
</evidence>
<keyword evidence="1" id="KW-0472">Membrane</keyword>
<proteinExistence type="predicted"/>
<organism evidence="3 4">
    <name type="scientific">Desulfofundulus australicus DSM 11792</name>
    <dbReference type="NCBI Taxonomy" id="1121425"/>
    <lineage>
        <taxon>Bacteria</taxon>
        <taxon>Bacillati</taxon>
        <taxon>Bacillota</taxon>
        <taxon>Clostridia</taxon>
        <taxon>Eubacteriales</taxon>
        <taxon>Peptococcaceae</taxon>
        <taxon>Desulfofundulus</taxon>
    </lineage>
</organism>
<dbReference type="InterPro" id="IPR012429">
    <property type="entry name" value="HGSNAT_cat"/>
</dbReference>
<sequence>MPATGAGPVTLKIIKEKTTTNRIWEIDLFRGVAILLMVTFHFLYDLAEFFHLPLDYQQGLIYYTGKGAVILFILVAGISSLFTASNLRRGVKIFLWGFVIYLVVETVIPGSNIIFGILQFLGTSMILAPLFMGLPSPVLTVLGALILLAGRYTGTLTWPHNWLAWLGLVRGDFFSVDYYPLCPWLGVFLWGMSLGKTFYSSRQSLFPHSLLPFHPLGRSLQFLGRHSLTIYLVHQPVILLLLYLFFLAVK</sequence>
<evidence type="ECO:0000259" key="2">
    <source>
        <dbReference type="Pfam" id="PF07786"/>
    </source>
</evidence>
<evidence type="ECO:0000313" key="4">
    <source>
        <dbReference type="Proteomes" id="UP000184196"/>
    </source>
</evidence>
<dbReference type="AlphaFoldDB" id="A0A1M4SZW6"/>
<name>A0A1M4SZW6_9FIRM</name>
<feature type="domain" description="Heparan-alpha-glucosaminide N-acetyltransferase catalytic" evidence="2">
    <location>
        <begin position="22"/>
        <end position="236"/>
    </location>
</feature>
<dbReference type="Pfam" id="PF07786">
    <property type="entry name" value="HGSNAT_cat"/>
    <property type="match status" value="1"/>
</dbReference>